<dbReference type="Gene3D" id="2.60.40.640">
    <property type="match status" value="1"/>
</dbReference>
<dbReference type="AlphaFoldDB" id="A0AAV5RQ01"/>
<evidence type="ECO:0000313" key="3">
    <source>
        <dbReference type="EMBL" id="GMM53258.1"/>
    </source>
</evidence>
<dbReference type="Pfam" id="PF00339">
    <property type="entry name" value="Arrestin_N"/>
    <property type="match status" value="1"/>
</dbReference>
<dbReference type="Proteomes" id="UP001362899">
    <property type="component" value="Unassembled WGS sequence"/>
</dbReference>
<gene>
    <name evidence="3" type="ORF">DASB73_042210</name>
</gene>
<sequence length="423" mass="47540">MFSKPRLSINVEPAPGRPFFTTNDVIKGSITIDTTDQILFEDIQLKLKCDEWFPNGNNKNKSQRRMRNWKGRFDAVHNALGIDFDSTNFTSKMYMDHEKHFSLSANILTAPGKGKIDSEAELESGRHSLPFEIVVPERVNRCPPSAYIGSVKTNAIGVIWSLKVVIHRKGGFKRAIRQEIEIPMFPKSDAMLVTPNFSRRERYFNTMCITSKRKLFGLVGGSTKLYVSGDLSMPKDGLSQGPFPSNFSLHMISPQRPVTVSHVQVILTRCFRSTDPAFAMDVDENIEEETILSATSVNKTIDSTTDLTEALNHLSIRGIFAPTFTAKYFQLSYEIQVHITCQSPFVLKSDAKKFSTKDKLLLLGGPCDFLSPLYCYTAPLPNLPPPEADNKKLQMVHEENMQRDAVGSKMKEAEEEQLPGYSA</sequence>
<dbReference type="EMBL" id="BTGC01000008">
    <property type="protein sequence ID" value="GMM53258.1"/>
    <property type="molecule type" value="Genomic_DNA"/>
</dbReference>
<name>A0AAV5RQ01_STABA</name>
<protein>
    <recommendedName>
        <fullName evidence="2">Arrestin-like N-terminal domain-containing protein</fullName>
    </recommendedName>
</protein>
<proteinExistence type="predicted"/>
<feature type="domain" description="Arrestin-like N-terminal" evidence="2">
    <location>
        <begin position="18"/>
        <end position="181"/>
    </location>
</feature>
<dbReference type="InterPro" id="IPR014752">
    <property type="entry name" value="Arrestin-like_C"/>
</dbReference>
<keyword evidence="4" id="KW-1185">Reference proteome</keyword>
<dbReference type="InterPro" id="IPR011021">
    <property type="entry name" value="Arrestin-like_N"/>
</dbReference>
<accession>A0AAV5RQ01</accession>
<evidence type="ECO:0000313" key="4">
    <source>
        <dbReference type="Proteomes" id="UP001362899"/>
    </source>
</evidence>
<evidence type="ECO:0000256" key="1">
    <source>
        <dbReference type="SAM" id="MobiDB-lite"/>
    </source>
</evidence>
<evidence type="ECO:0000259" key="2">
    <source>
        <dbReference type="Pfam" id="PF00339"/>
    </source>
</evidence>
<feature type="region of interest" description="Disordered" evidence="1">
    <location>
        <begin position="397"/>
        <end position="423"/>
    </location>
</feature>
<organism evidence="3 4">
    <name type="scientific">Starmerella bacillaris</name>
    <name type="common">Yeast</name>
    <name type="synonym">Candida zemplinina</name>
    <dbReference type="NCBI Taxonomy" id="1247836"/>
    <lineage>
        <taxon>Eukaryota</taxon>
        <taxon>Fungi</taxon>
        <taxon>Dikarya</taxon>
        <taxon>Ascomycota</taxon>
        <taxon>Saccharomycotina</taxon>
        <taxon>Dipodascomycetes</taxon>
        <taxon>Dipodascales</taxon>
        <taxon>Trichomonascaceae</taxon>
        <taxon>Starmerella</taxon>
    </lineage>
</organism>
<comment type="caution">
    <text evidence="3">The sequence shown here is derived from an EMBL/GenBank/DDBJ whole genome shotgun (WGS) entry which is preliminary data.</text>
</comment>
<reference evidence="3 4" key="1">
    <citation type="journal article" date="2023" name="Elife">
        <title>Identification of key yeast species and microbe-microbe interactions impacting larval growth of Drosophila in the wild.</title>
        <authorList>
            <person name="Mure A."/>
            <person name="Sugiura Y."/>
            <person name="Maeda R."/>
            <person name="Honda K."/>
            <person name="Sakurai N."/>
            <person name="Takahashi Y."/>
            <person name="Watada M."/>
            <person name="Katoh T."/>
            <person name="Gotoh A."/>
            <person name="Gotoh Y."/>
            <person name="Taniguchi I."/>
            <person name="Nakamura K."/>
            <person name="Hayashi T."/>
            <person name="Katayama T."/>
            <person name="Uemura T."/>
            <person name="Hattori Y."/>
        </authorList>
    </citation>
    <scope>NUCLEOTIDE SEQUENCE [LARGE SCALE GENOMIC DNA]</scope>
    <source>
        <strain evidence="3 4">SB-73</strain>
    </source>
</reference>